<evidence type="ECO:0000313" key="2">
    <source>
        <dbReference type="Proteomes" id="UP001324634"/>
    </source>
</evidence>
<sequence>MKNTTSKGSFMHTVGDAIERVGEIVTKMGAAKLGTKIYNFGNKVEHSRE</sequence>
<keyword evidence="2" id="KW-1185">Reference proteome</keyword>
<dbReference type="Proteomes" id="UP001324634">
    <property type="component" value="Chromosome"/>
</dbReference>
<evidence type="ECO:0000313" key="1">
    <source>
        <dbReference type="EMBL" id="WPU66606.1"/>
    </source>
</evidence>
<dbReference type="EMBL" id="CP139487">
    <property type="protein sequence ID" value="WPU66606.1"/>
    <property type="molecule type" value="Genomic_DNA"/>
</dbReference>
<reference evidence="1 2" key="1">
    <citation type="submission" date="2023-11" db="EMBL/GenBank/DDBJ databases">
        <title>Peredibacter starrii A3.12.</title>
        <authorList>
            <person name="Mitchell R.J."/>
        </authorList>
    </citation>
    <scope>NUCLEOTIDE SEQUENCE [LARGE SCALE GENOMIC DNA]</scope>
    <source>
        <strain evidence="1 2">A3.12</strain>
    </source>
</reference>
<evidence type="ECO:0008006" key="3">
    <source>
        <dbReference type="Google" id="ProtNLM"/>
    </source>
</evidence>
<gene>
    <name evidence="1" type="ORF">SOO65_07595</name>
</gene>
<name>A0AAX4HT75_9BACT</name>
<accession>A0AAX4HT75</accession>
<dbReference type="RefSeq" id="WP_321398989.1">
    <property type="nucleotide sequence ID" value="NZ_CP139487.1"/>
</dbReference>
<proteinExistence type="predicted"/>
<protein>
    <recommendedName>
        <fullName evidence="3">Variable large protein</fullName>
    </recommendedName>
</protein>
<dbReference type="AlphaFoldDB" id="A0AAX4HT75"/>
<dbReference type="KEGG" id="psti:SOO65_07595"/>
<organism evidence="1 2">
    <name type="scientific">Peredibacter starrii</name>
    <dbReference type="NCBI Taxonomy" id="28202"/>
    <lineage>
        <taxon>Bacteria</taxon>
        <taxon>Pseudomonadati</taxon>
        <taxon>Bdellovibrionota</taxon>
        <taxon>Bacteriovoracia</taxon>
        <taxon>Bacteriovoracales</taxon>
        <taxon>Bacteriovoracaceae</taxon>
        <taxon>Peredibacter</taxon>
    </lineage>
</organism>